<evidence type="ECO:0000313" key="2">
    <source>
        <dbReference type="Proteomes" id="UP000315889"/>
    </source>
</evidence>
<dbReference type="AlphaFoldDB" id="A0A520MFF0"/>
<evidence type="ECO:0000313" key="1">
    <source>
        <dbReference type="EMBL" id="RZO19933.1"/>
    </source>
</evidence>
<dbReference type="EMBL" id="SHBP01000007">
    <property type="protein sequence ID" value="RZO19933.1"/>
    <property type="molecule type" value="Genomic_DNA"/>
</dbReference>
<dbReference type="InterPro" id="IPR050509">
    <property type="entry name" value="CoA-transferase_III"/>
</dbReference>
<dbReference type="InterPro" id="IPR003673">
    <property type="entry name" value="CoA-Trfase_fam_III"/>
</dbReference>
<dbReference type="GO" id="GO:0016740">
    <property type="term" value="F:transferase activity"/>
    <property type="evidence" value="ECO:0007669"/>
    <property type="project" value="UniProtKB-KW"/>
</dbReference>
<dbReference type="InterPro" id="IPR023606">
    <property type="entry name" value="CoA-Trfase_III_dom_1_sf"/>
</dbReference>
<dbReference type="Pfam" id="PF02515">
    <property type="entry name" value="CoA_transf_3"/>
    <property type="match status" value="1"/>
</dbReference>
<keyword evidence="1" id="KW-0808">Transferase</keyword>
<organism evidence="1 2">
    <name type="scientific">SAR92 clade bacterium</name>
    <dbReference type="NCBI Taxonomy" id="2315479"/>
    <lineage>
        <taxon>Bacteria</taxon>
        <taxon>Pseudomonadati</taxon>
        <taxon>Pseudomonadota</taxon>
        <taxon>Gammaproteobacteria</taxon>
        <taxon>Cellvibrionales</taxon>
        <taxon>Porticoccaceae</taxon>
        <taxon>SAR92 clade</taxon>
    </lineage>
</organism>
<dbReference type="PANTHER" id="PTHR48228:SF5">
    <property type="entry name" value="ALPHA-METHYLACYL-COA RACEMASE"/>
    <property type="match status" value="1"/>
</dbReference>
<dbReference type="Gene3D" id="3.30.1540.10">
    <property type="entry name" value="formyl-coa transferase, domain 3"/>
    <property type="match status" value="1"/>
</dbReference>
<dbReference type="InterPro" id="IPR044855">
    <property type="entry name" value="CoA-Trfase_III_dom3_sf"/>
</dbReference>
<gene>
    <name evidence="1" type="ORF">EVB03_06155</name>
</gene>
<protein>
    <submittedName>
        <fullName evidence="1">CoA transferase</fullName>
    </submittedName>
</protein>
<dbReference type="PANTHER" id="PTHR48228">
    <property type="entry name" value="SUCCINYL-COA--D-CITRAMALATE COA-TRANSFERASE"/>
    <property type="match status" value="1"/>
</dbReference>
<proteinExistence type="predicted"/>
<dbReference type="SUPFAM" id="SSF89796">
    <property type="entry name" value="CoA-transferase family III (CaiB/BaiF)"/>
    <property type="match status" value="1"/>
</dbReference>
<reference evidence="1 2" key="1">
    <citation type="submission" date="2019-02" db="EMBL/GenBank/DDBJ databases">
        <title>Prokaryotic population dynamics and viral predation in marine succession experiment using metagenomics: the confinement effect.</title>
        <authorList>
            <person name="Haro-Moreno J.M."/>
            <person name="Rodriguez-Valera F."/>
            <person name="Lopez-Perez M."/>
        </authorList>
    </citation>
    <scope>NUCLEOTIDE SEQUENCE [LARGE SCALE GENOMIC DNA]</scope>
    <source>
        <strain evidence="1">MED-G170</strain>
    </source>
</reference>
<sequence length="384" mass="41026">MGPLSGKTVIEFAGLGPGPYAGMMLADMGAKVVRVERPGGQMMTAGVNPKYDVHNRGKNCICINMKSAEGIACARKLIGTADALIEGYRPGVMEKLGLGPDVCLEINPKLVYGRMTGWGQTGPLANAAGHDINYIALTGVLHAIGRKGEKPAIPLNVVGDYGGGGMMLAFGLVCALLETQQSGQGQVVDCSIVDGVASLMGFFYSQLQAGIGSDERGGNMLDSGAFFYDVYETSDGKYVSIGSIEPQFFRELVTLLELSESESAEWMQNQWAIKTWPQMADKLEALIKTKTRDAWCDIFEGSDVCFAPVLSMAEARKHPHNVARGTFIDDGDVWEPAPVPRFSRTNAEAGFRAVAIGADSQAVLLEIGYKQDEIDALLDNGAIA</sequence>
<name>A0A520MFF0_9GAMM</name>
<comment type="caution">
    <text evidence="1">The sequence shown here is derived from an EMBL/GenBank/DDBJ whole genome shotgun (WGS) entry which is preliminary data.</text>
</comment>
<dbReference type="Gene3D" id="3.30.60.110">
    <property type="match status" value="1"/>
</dbReference>
<dbReference type="Gene3D" id="3.40.50.10540">
    <property type="entry name" value="Crotonobetainyl-coa:carnitine coa-transferase, domain 1"/>
    <property type="match status" value="1"/>
</dbReference>
<accession>A0A520MFF0</accession>
<dbReference type="Proteomes" id="UP000315889">
    <property type="component" value="Unassembled WGS sequence"/>
</dbReference>